<evidence type="ECO:0000256" key="8">
    <source>
        <dbReference type="ARBA" id="ARBA00022643"/>
    </source>
</evidence>
<comment type="cofactor">
    <cofactor evidence="1">
        <name>FMN</name>
        <dbReference type="ChEBI" id="CHEBI:58210"/>
    </cofactor>
</comment>
<keyword evidence="20" id="KW-1185">Reference proteome</keyword>
<accession>A0A4S4ETP9</accession>
<dbReference type="EMBL" id="SDRB02002199">
    <property type="protein sequence ID" value="THG19932.1"/>
    <property type="molecule type" value="Genomic_DNA"/>
</dbReference>
<evidence type="ECO:0000256" key="17">
    <source>
        <dbReference type="ARBA" id="ARBA00039085"/>
    </source>
</evidence>
<keyword evidence="9" id="KW-0479">Metal-binding</keyword>
<keyword evidence="11" id="KW-0560">Oxidoreductase</keyword>
<dbReference type="InterPro" id="IPR050711">
    <property type="entry name" value="ET-N_metabolism_enzyme"/>
</dbReference>
<dbReference type="AlphaFoldDB" id="A0A4S4ETP9"/>
<dbReference type="PANTHER" id="PTHR11938">
    <property type="entry name" value="FAD NADPH DEHYDROGENASE/OXIDOREDUCTASE"/>
    <property type="match status" value="1"/>
</dbReference>
<sequence>MSVQSVPQLLYSNGQSLKPPFSSSSSSSAFASNRGGLLFVDFVGLCCSSSRQTSRKRLGASSTTQRFHGLPAKNWSSIRAVLDLQRLHNSSEQSSDSRPKVAILDDIISERGACGVGFIANLENKASHQIIKDALTALGCMEHRGGCGADNDSGDGSGLMTSIPWDLFNNWANKQGIAFFDKLHTGIGMVFLPKDDNLMKEAKSAIISIFRQEGLEVLGWRPVPVDTSVVGYYARETMPNIQQVFVRVVKDENVDDFERELYICRKLIERAASSEAWGNQLYFCSLSNQTIVYKGMLRSEVLGRFYFDLQSDLYKSPFAIYHRRYSTNTSPRWPLAQPMRLLGHNGEINTIQGNLNWMQSRETSLKSPVWCGRENEIRPYGNSKASDSANLDSAAEFLIKSGRSPEEALMILVPEAYKNHPTLSIKYPEVVDFYNYYKGQMEAWDGPALLLFSDGKTVGACLDRNGLRPARYWRTIDNVVYVASEVGVLPMDESKVIAKGRLGPGMMITVDLLSGQVYENTEVKKRVASSYPYGKWVNENLRSLKPVNFLSVTILENEAILRRQQAYGYSSEDVQMVIETMAAQGKEPTFCMGDDIPLAILSQKSHMLYDYFKQRFAQLDSGSSGAVVAQATVNTKPHFQWKLPPPDPSLANSMVSYHTNGSYLT</sequence>
<dbReference type="Pfam" id="PF00310">
    <property type="entry name" value="GATase_2"/>
    <property type="match status" value="1"/>
</dbReference>
<comment type="caution">
    <text evidence="19">The sequence shown here is derived from an EMBL/GenBank/DDBJ whole genome shotgun (WGS) entry which is preliminary data.</text>
</comment>
<protein>
    <recommendedName>
        <fullName evidence="17">glutamate synthase (ferredoxin)</fullName>
        <ecNumber evidence="17">1.4.7.1</ecNumber>
    </recommendedName>
</protein>
<dbReference type="EC" id="1.4.7.1" evidence="17"/>
<comment type="similarity">
    <text evidence="5">Belongs to the glutamate synthase family.</text>
</comment>
<comment type="pathway">
    <text evidence="16">Amino-acid biosynthesis; L-glutamate biosynthesis via GLT pathway; L-glutamate from 2-oxoglutarate and L-glutamine (ferredoxin route): step 1/1.</text>
</comment>
<evidence type="ECO:0000313" key="20">
    <source>
        <dbReference type="Proteomes" id="UP000306102"/>
    </source>
</evidence>
<evidence type="ECO:0000256" key="4">
    <source>
        <dbReference type="ARBA" id="ARBA00004909"/>
    </source>
</evidence>
<comment type="cofactor">
    <cofactor evidence="2">
        <name>[3Fe-4S] cluster</name>
        <dbReference type="ChEBI" id="CHEBI:21137"/>
    </cofactor>
</comment>
<dbReference type="GO" id="GO:0006537">
    <property type="term" value="P:glutamate biosynthetic process"/>
    <property type="evidence" value="ECO:0007669"/>
    <property type="project" value="UniProtKB-KW"/>
</dbReference>
<comment type="pathway">
    <text evidence="3">Energy metabolism; nitrogen metabolism.</text>
</comment>
<dbReference type="GO" id="GO:0016041">
    <property type="term" value="F:glutamate synthase (ferredoxin) activity"/>
    <property type="evidence" value="ECO:0007669"/>
    <property type="project" value="UniProtKB-EC"/>
</dbReference>
<dbReference type="GO" id="GO:0046872">
    <property type="term" value="F:metal ion binding"/>
    <property type="evidence" value="ECO:0007669"/>
    <property type="project" value="UniProtKB-KW"/>
</dbReference>
<organism evidence="19 20">
    <name type="scientific">Camellia sinensis var. sinensis</name>
    <name type="common">China tea</name>
    <dbReference type="NCBI Taxonomy" id="542762"/>
    <lineage>
        <taxon>Eukaryota</taxon>
        <taxon>Viridiplantae</taxon>
        <taxon>Streptophyta</taxon>
        <taxon>Embryophyta</taxon>
        <taxon>Tracheophyta</taxon>
        <taxon>Spermatophyta</taxon>
        <taxon>Magnoliopsida</taxon>
        <taxon>eudicotyledons</taxon>
        <taxon>Gunneridae</taxon>
        <taxon>Pentapetalae</taxon>
        <taxon>asterids</taxon>
        <taxon>Ericales</taxon>
        <taxon>Theaceae</taxon>
        <taxon>Camellia</taxon>
    </lineage>
</organism>
<evidence type="ECO:0000256" key="3">
    <source>
        <dbReference type="ARBA" id="ARBA00004802"/>
    </source>
</evidence>
<dbReference type="Gene3D" id="3.20.20.70">
    <property type="entry name" value="Aldolase class I"/>
    <property type="match status" value="1"/>
</dbReference>
<dbReference type="SUPFAM" id="SSF51395">
    <property type="entry name" value="FMN-linked oxidoreductases"/>
    <property type="match status" value="1"/>
</dbReference>
<evidence type="ECO:0000256" key="13">
    <source>
        <dbReference type="ARBA" id="ARBA00023014"/>
    </source>
</evidence>
<keyword evidence="7" id="KW-0285">Flavoprotein</keyword>
<dbReference type="CDD" id="cd00713">
    <property type="entry name" value="GltS"/>
    <property type="match status" value="1"/>
</dbReference>
<feature type="domain" description="Glutamine amidotransferase type-2" evidence="18">
    <location>
        <begin position="114"/>
        <end position="513"/>
    </location>
</feature>
<proteinExistence type="inferred from homology"/>
<dbReference type="SUPFAM" id="SSF56235">
    <property type="entry name" value="N-terminal nucleophile aminohydrolases (Ntn hydrolases)"/>
    <property type="match status" value="1"/>
</dbReference>
<dbReference type="InterPro" id="IPR013785">
    <property type="entry name" value="Aldolase_TIM"/>
</dbReference>
<dbReference type="InterPro" id="IPR006982">
    <property type="entry name" value="Glu_synth_centr_N"/>
</dbReference>
<evidence type="ECO:0000256" key="2">
    <source>
        <dbReference type="ARBA" id="ARBA00001927"/>
    </source>
</evidence>
<keyword evidence="13" id="KW-0411">Iron-sulfur</keyword>
<dbReference type="GO" id="GO:0051538">
    <property type="term" value="F:3 iron, 4 sulfur cluster binding"/>
    <property type="evidence" value="ECO:0007669"/>
    <property type="project" value="UniProtKB-KW"/>
</dbReference>
<dbReference type="GO" id="GO:0019676">
    <property type="term" value="P:ammonia assimilation cycle"/>
    <property type="evidence" value="ECO:0007669"/>
    <property type="project" value="TreeGrafter"/>
</dbReference>
<dbReference type="Pfam" id="PF04898">
    <property type="entry name" value="Glu_syn_central"/>
    <property type="match status" value="1"/>
</dbReference>
<dbReference type="FunFam" id="3.60.20.10:FF:000001">
    <property type="entry name" value="Glutamate synthase, large subunit"/>
    <property type="match status" value="1"/>
</dbReference>
<keyword evidence="10" id="KW-0315">Glutamine amidotransferase</keyword>
<dbReference type="PANTHER" id="PTHR11938:SF133">
    <property type="entry name" value="GLUTAMATE SYNTHASE (NADH)"/>
    <property type="match status" value="1"/>
</dbReference>
<evidence type="ECO:0000256" key="16">
    <source>
        <dbReference type="ARBA" id="ARBA00037928"/>
    </source>
</evidence>
<keyword evidence="14" id="KW-0314">Glutamate biosynthesis</keyword>
<dbReference type="Gene3D" id="3.60.20.10">
    <property type="entry name" value="Glutamine Phosphoribosylpyrophosphate, subunit 1, domain 1"/>
    <property type="match status" value="1"/>
</dbReference>
<dbReference type="InterPro" id="IPR017932">
    <property type="entry name" value="GATase_2_dom"/>
</dbReference>
<dbReference type="InterPro" id="IPR029055">
    <property type="entry name" value="Ntn_hydrolases_N"/>
</dbReference>
<evidence type="ECO:0000256" key="9">
    <source>
        <dbReference type="ARBA" id="ARBA00022723"/>
    </source>
</evidence>
<keyword evidence="12" id="KW-0408">Iron</keyword>
<evidence type="ECO:0000313" key="19">
    <source>
        <dbReference type="EMBL" id="THG19932.1"/>
    </source>
</evidence>
<evidence type="ECO:0000256" key="12">
    <source>
        <dbReference type="ARBA" id="ARBA00023004"/>
    </source>
</evidence>
<dbReference type="PROSITE" id="PS51278">
    <property type="entry name" value="GATASE_TYPE_2"/>
    <property type="match status" value="1"/>
</dbReference>
<evidence type="ECO:0000256" key="7">
    <source>
        <dbReference type="ARBA" id="ARBA00022630"/>
    </source>
</evidence>
<reference evidence="19 20" key="1">
    <citation type="journal article" date="2018" name="Proc. Natl. Acad. Sci. U.S.A.">
        <title>Draft genome sequence of Camellia sinensis var. sinensis provides insights into the evolution of the tea genome and tea quality.</title>
        <authorList>
            <person name="Wei C."/>
            <person name="Yang H."/>
            <person name="Wang S."/>
            <person name="Zhao J."/>
            <person name="Liu C."/>
            <person name="Gao L."/>
            <person name="Xia E."/>
            <person name="Lu Y."/>
            <person name="Tai Y."/>
            <person name="She G."/>
            <person name="Sun J."/>
            <person name="Cao H."/>
            <person name="Tong W."/>
            <person name="Gao Q."/>
            <person name="Li Y."/>
            <person name="Deng W."/>
            <person name="Jiang X."/>
            <person name="Wang W."/>
            <person name="Chen Q."/>
            <person name="Zhang S."/>
            <person name="Li H."/>
            <person name="Wu J."/>
            <person name="Wang P."/>
            <person name="Li P."/>
            <person name="Shi C."/>
            <person name="Zheng F."/>
            <person name="Jian J."/>
            <person name="Huang B."/>
            <person name="Shan D."/>
            <person name="Shi M."/>
            <person name="Fang C."/>
            <person name="Yue Y."/>
            <person name="Li F."/>
            <person name="Li D."/>
            <person name="Wei S."/>
            <person name="Han B."/>
            <person name="Jiang C."/>
            <person name="Yin Y."/>
            <person name="Xia T."/>
            <person name="Zhang Z."/>
            <person name="Bennetzen J.L."/>
            <person name="Zhao S."/>
            <person name="Wan X."/>
        </authorList>
    </citation>
    <scope>NUCLEOTIDE SEQUENCE [LARGE SCALE GENOMIC DNA]</scope>
    <source>
        <strain evidence="20">cv. Shuchazao</strain>
        <tissue evidence="19">Leaf</tissue>
    </source>
</reference>
<dbReference type="Proteomes" id="UP000306102">
    <property type="component" value="Unassembled WGS sequence"/>
</dbReference>
<evidence type="ECO:0000256" key="6">
    <source>
        <dbReference type="ARBA" id="ARBA00022605"/>
    </source>
</evidence>
<comment type="pathway">
    <text evidence="4">Nitrogen metabolism.</text>
</comment>
<evidence type="ECO:0000256" key="10">
    <source>
        <dbReference type="ARBA" id="ARBA00022962"/>
    </source>
</evidence>
<evidence type="ECO:0000256" key="1">
    <source>
        <dbReference type="ARBA" id="ARBA00001917"/>
    </source>
</evidence>
<evidence type="ECO:0000256" key="11">
    <source>
        <dbReference type="ARBA" id="ARBA00023002"/>
    </source>
</evidence>
<gene>
    <name evidence="19" type="ORF">TEA_021553</name>
</gene>
<evidence type="ECO:0000259" key="18">
    <source>
        <dbReference type="PROSITE" id="PS51278"/>
    </source>
</evidence>
<dbReference type="STRING" id="542762.A0A4S4ETP9"/>
<evidence type="ECO:0000256" key="14">
    <source>
        <dbReference type="ARBA" id="ARBA00023164"/>
    </source>
</evidence>
<keyword evidence="6" id="KW-0028">Amino-acid biosynthesis</keyword>
<name>A0A4S4ETP9_CAMSN</name>
<evidence type="ECO:0000256" key="15">
    <source>
        <dbReference type="ARBA" id="ARBA00023291"/>
    </source>
</evidence>
<evidence type="ECO:0000256" key="5">
    <source>
        <dbReference type="ARBA" id="ARBA00009716"/>
    </source>
</evidence>
<keyword evidence="15" id="KW-0003">3Fe-4S</keyword>
<keyword evidence="8" id="KW-0288">FMN</keyword>